<sequence>MVFNHLKNTCSNPVRNNQGTKLLLLFVSDKFFFFFFVVQYVILLFFFFQARAVRRLIIKWNMTLFILSL</sequence>
<protein>
    <recommendedName>
        <fullName evidence="4">Transmembrane protein</fullName>
    </recommendedName>
</protein>
<name>A0ABN0BFS2_BACFG</name>
<dbReference type="EMBL" id="EQ973213">
    <property type="protein sequence ID" value="EFR51649.1"/>
    <property type="molecule type" value="Genomic_DNA"/>
</dbReference>
<dbReference type="Proteomes" id="UP000005101">
    <property type="component" value="Unassembled WGS sequence"/>
</dbReference>
<organism evidence="2 3">
    <name type="scientific">Bacteroides fragilis 3_1_12</name>
    <dbReference type="NCBI Taxonomy" id="457424"/>
    <lineage>
        <taxon>Bacteria</taxon>
        <taxon>Pseudomonadati</taxon>
        <taxon>Bacteroidota</taxon>
        <taxon>Bacteroidia</taxon>
        <taxon>Bacteroidales</taxon>
        <taxon>Bacteroidaceae</taxon>
        <taxon>Bacteroides</taxon>
    </lineage>
</organism>
<keyword evidence="3" id="KW-1185">Reference proteome</keyword>
<evidence type="ECO:0008006" key="4">
    <source>
        <dbReference type="Google" id="ProtNLM"/>
    </source>
</evidence>
<gene>
    <name evidence="2" type="ORF">BFAG_00343</name>
</gene>
<reference evidence="2 3" key="1">
    <citation type="submission" date="2008-12" db="EMBL/GenBank/DDBJ databases">
        <title>Annotation of Bacteroides fragilis strain 3_1_12.</title>
        <authorList>
            <consortium name="The Broad Institute Genome Sequencing Platform"/>
            <person name="Ward D."/>
            <person name="Young S.K."/>
            <person name="Kodira C.D."/>
            <person name="Zeng Q."/>
            <person name="Koehrsen M."/>
            <person name="Alvarado L."/>
            <person name="Berlin A."/>
            <person name="Borenstein D."/>
            <person name="Chen Z."/>
            <person name="Engels R."/>
            <person name="Freedman E."/>
            <person name="Gellesch M."/>
            <person name="Goldberg J."/>
            <person name="Griggs A."/>
            <person name="Gujja S."/>
            <person name="Heiman D."/>
            <person name="Hepburn T."/>
            <person name="Howarth C."/>
            <person name="Jen D."/>
            <person name="Larson L."/>
            <person name="Lewis B."/>
            <person name="Mehta T."/>
            <person name="Park D."/>
            <person name="Pearson M."/>
            <person name="Roberts A."/>
            <person name="Saif S."/>
            <person name="Shea T."/>
            <person name="Shenoy N."/>
            <person name="Sisk P."/>
            <person name="Stolte C."/>
            <person name="Sykes S."/>
            <person name="Walk T."/>
            <person name="White J."/>
            <person name="Yandava C."/>
            <person name="Allen-Vercoe E."/>
            <person name="Strauss J."/>
            <person name="Ambrose C."/>
            <person name="Lander E."/>
            <person name="Nusbaum C."/>
            <person name="Galagan J."/>
            <person name="Birren B."/>
        </authorList>
    </citation>
    <scope>NUCLEOTIDE SEQUENCE [LARGE SCALE GENOMIC DNA]</scope>
    <source>
        <strain evidence="2 3">3_1_12</strain>
    </source>
</reference>
<accession>A0ABN0BFS2</accession>
<keyword evidence="1" id="KW-0472">Membrane</keyword>
<keyword evidence="1" id="KW-1133">Transmembrane helix</keyword>
<evidence type="ECO:0000256" key="1">
    <source>
        <dbReference type="SAM" id="Phobius"/>
    </source>
</evidence>
<feature type="transmembrane region" description="Helical" evidence="1">
    <location>
        <begin position="31"/>
        <end position="50"/>
    </location>
</feature>
<evidence type="ECO:0000313" key="3">
    <source>
        <dbReference type="Proteomes" id="UP000005101"/>
    </source>
</evidence>
<proteinExistence type="predicted"/>
<keyword evidence="1" id="KW-0812">Transmembrane</keyword>
<evidence type="ECO:0000313" key="2">
    <source>
        <dbReference type="EMBL" id="EFR51649.1"/>
    </source>
</evidence>